<feature type="region of interest" description="Disordered" evidence="5">
    <location>
        <begin position="101"/>
        <end position="120"/>
    </location>
</feature>
<dbReference type="PANTHER" id="PTHR13501">
    <property type="entry name" value="CHLOROPLAST 50S RIBOSOMAL PROTEIN L22-RELATED"/>
    <property type="match status" value="1"/>
</dbReference>
<keyword evidence="2 4" id="KW-0689">Ribosomal protein</keyword>
<dbReference type="Pfam" id="PF00237">
    <property type="entry name" value="Ribosomal_L22"/>
    <property type="match status" value="1"/>
</dbReference>
<dbReference type="InterPro" id="IPR036394">
    <property type="entry name" value="Ribosomal_uL22_sf"/>
</dbReference>
<evidence type="ECO:0008006" key="8">
    <source>
        <dbReference type="Google" id="ProtNLM"/>
    </source>
</evidence>
<accession>A0ABR3Q336</accession>
<protein>
    <recommendedName>
        <fullName evidence="8">Ribosomal protein L22</fullName>
    </recommendedName>
</protein>
<evidence type="ECO:0000256" key="1">
    <source>
        <dbReference type="ARBA" id="ARBA00009451"/>
    </source>
</evidence>
<comment type="similarity">
    <text evidence="1 4">Belongs to the universal ribosomal protein uL22 family.</text>
</comment>
<keyword evidence="7" id="KW-1185">Reference proteome</keyword>
<organism evidence="6 7">
    <name type="scientific">Vanrija albida</name>
    <dbReference type="NCBI Taxonomy" id="181172"/>
    <lineage>
        <taxon>Eukaryota</taxon>
        <taxon>Fungi</taxon>
        <taxon>Dikarya</taxon>
        <taxon>Basidiomycota</taxon>
        <taxon>Agaricomycotina</taxon>
        <taxon>Tremellomycetes</taxon>
        <taxon>Trichosporonales</taxon>
        <taxon>Trichosporonaceae</taxon>
        <taxon>Vanrija</taxon>
    </lineage>
</organism>
<dbReference type="GeneID" id="95986930"/>
<keyword evidence="3 4" id="KW-0687">Ribonucleoprotein</keyword>
<evidence type="ECO:0000313" key="6">
    <source>
        <dbReference type="EMBL" id="KAL1409063.1"/>
    </source>
</evidence>
<dbReference type="InterPro" id="IPR001063">
    <property type="entry name" value="Ribosomal_uL22"/>
</dbReference>
<name>A0ABR3Q336_9TREE</name>
<reference evidence="6 7" key="1">
    <citation type="submission" date="2023-08" db="EMBL/GenBank/DDBJ databases">
        <title>Annotated Genome Sequence of Vanrija albida AlHP1.</title>
        <authorList>
            <person name="Herzog R."/>
        </authorList>
    </citation>
    <scope>NUCLEOTIDE SEQUENCE [LARGE SCALE GENOMIC DNA]</scope>
    <source>
        <strain evidence="6 7">AlHP1</strain>
    </source>
</reference>
<evidence type="ECO:0000256" key="4">
    <source>
        <dbReference type="RuleBase" id="RU004005"/>
    </source>
</evidence>
<dbReference type="EMBL" id="JBBXJM010000004">
    <property type="protein sequence ID" value="KAL1409063.1"/>
    <property type="molecule type" value="Genomic_DNA"/>
</dbReference>
<dbReference type="RefSeq" id="XP_069209007.1">
    <property type="nucleotide sequence ID" value="XM_069354365.1"/>
</dbReference>
<dbReference type="Gene3D" id="3.90.470.10">
    <property type="entry name" value="Ribosomal protein L22/L17"/>
    <property type="match status" value="1"/>
</dbReference>
<dbReference type="Proteomes" id="UP001565368">
    <property type="component" value="Unassembled WGS sequence"/>
</dbReference>
<evidence type="ECO:0000313" key="7">
    <source>
        <dbReference type="Proteomes" id="UP001565368"/>
    </source>
</evidence>
<sequence length="254" mass="28154">MSRTLRSALTIAQGIPGPSRPMLRPVVPISRTASVASSRSLFDFANFKLPNWRKSAKKADEDAAAPAETEKAEKTDASASTGSGLFEDVVLEEEARKKFEKKPFTKHSYQSALHKGSHRKLNQISRQVAGLPVDEAVMQLAFGAKRSGRTWVKSTLALARDHAEAKGGARDRLVVAETWVSKGPKIARIDIKGRGRFGIKHHGSARIHFVLKEGKTWSQKQEIERAKVLRKVRSAGVVREDGKLRRKTLDGWAW</sequence>
<comment type="caution">
    <text evidence="6">The sequence shown here is derived from an EMBL/GenBank/DDBJ whole genome shotgun (WGS) entry which is preliminary data.</text>
</comment>
<gene>
    <name evidence="6" type="ORF">Q8F55_005887</name>
</gene>
<feature type="region of interest" description="Disordered" evidence="5">
    <location>
        <begin position="59"/>
        <end position="80"/>
    </location>
</feature>
<evidence type="ECO:0000256" key="3">
    <source>
        <dbReference type="ARBA" id="ARBA00023274"/>
    </source>
</evidence>
<dbReference type="SUPFAM" id="SSF54843">
    <property type="entry name" value="Ribosomal protein L22"/>
    <property type="match status" value="1"/>
</dbReference>
<dbReference type="PANTHER" id="PTHR13501:SF8">
    <property type="entry name" value="LARGE RIBOSOMAL SUBUNIT PROTEIN UL22M"/>
    <property type="match status" value="1"/>
</dbReference>
<evidence type="ECO:0000256" key="5">
    <source>
        <dbReference type="SAM" id="MobiDB-lite"/>
    </source>
</evidence>
<dbReference type="InterPro" id="IPR047867">
    <property type="entry name" value="Ribosomal_uL22_bac/org-type"/>
</dbReference>
<evidence type="ECO:0000256" key="2">
    <source>
        <dbReference type="ARBA" id="ARBA00022980"/>
    </source>
</evidence>
<proteinExistence type="inferred from homology"/>